<evidence type="ECO:0000313" key="5">
    <source>
        <dbReference type="EMBL" id="RXI05458.1"/>
    </source>
</evidence>
<dbReference type="InterPro" id="IPR000889">
    <property type="entry name" value="Glutathione_peroxidase"/>
</dbReference>
<evidence type="ECO:0000256" key="2">
    <source>
        <dbReference type="ARBA" id="ARBA00022559"/>
    </source>
</evidence>
<dbReference type="PROSITE" id="PS51355">
    <property type="entry name" value="GLUTATHIONE_PEROXID_3"/>
    <property type="match status" value="1"/>
</dbReference>
<dbReference type="PANTHER" id="PTHR11592:SF118">
    <property type="entry name" value="PHOSPHOLIPID HYDROPEROXIDE GLUTATHIONE PEROXIDASE 6, MITOCHONDRIAL-RELATED"/>
    <property type="match status" value="1"/>
</dbReference>
<dbReference type="STRING" id="3750.A0A498KD42"/>
<dbReference type="InterPro" id="IPR029760">
    <property type="entry name" value="GPX_CS"/>
</dbReference>
<organism evidence="5 6">
    <name type="scientific">Malus domestica</name>
    <name type="common">Apple</name>
    <name type="synonym">Pyrus malus</name>
    <dbReference type="NCBI Taxonomy" id="3750"/>
    <lineage>
        <taxon>Eukaryota</taxon>
        <taxon>Viridiplantae</taxon>
        <taxon>Streptophyta</taxon>
        <taxon>Embryophyta</taxon>
        <taxon>Tracheophyta</taxon>
        <taxon>Spermatophyta</taxon>
        <taxon>Magnoliopsida</taxon>
        <taxon>eudicotyledons</taxon>
        <taxon>Gunneridae</taxon>
        <taxon>Pentapetalae</taxon>
        <taxon>rosids</taxon>
        <taxon>fabids</taxon>
        <taxon>Rosales</taxon>
        <taxon>Rosaceae</taxon>
        <taxon>Amygdaloideae</taxon>
        <taxon>Maleae</taxon>
        <taxon>Malus</taxon>
    </lineage>
</organism>
<keyword evidence="6" id="KW-1185">Reference proteome</keyword>
<name>A0A498KD42_MALDO</name>
<dbReference type="InterPro" id="IPR036249">
    <property type="entry name" value="Thioredoxin-like_sf"/>
</dbReference>
<dbReference type="Gene3D" id="3.40.30.10">
    <property type="entry name" value="Glutaredoxin"/>
    <property type="match status" value="1"/>
</dbReference>
<accession>A0A498KD42</accession>
<dbReference type="PROSITE" id="PS00460">
    <property type="entry name" value="GLUTATHIONE_PEROXID_1"/>
    <property type="match status" value="1"/>
</dbReference>
<gene>
    <name evidence="5" type="ORF">DVH24_006715</name>
</gene>
<dbReference type="AlphaFoldDB" id="A0A498KD42"/>
<dbReference type="SUPFAM" id="SSF52833">
    <property type="entry name" value="Thioredoxin-like"/>
    <property type="match status" value="1"/>
</dbReference>
<dbReference type="PROSITE" id="PS00763">
    <property type="entry name" value="GLUTATHIONE_PEROXID_2"/>
    <property type="match status" value="1"/>
</dbReference>
<dbReference type="GO" id="GO:0006979">
    <property type="term" value="P:response to oxidative stress"/>
    <property type="evidence" value="ECO:0007669"/>
    <property type="project" value="InterPro"/>
</dbReference>
<comment type="caution">
    <text evidence="5">The sequence shown here is derived from an EMBL/GenBank/DDBJ whole genome shotgun (WGS) entry which is preliminary data.</text>
</comment>
<evidence type="ECO:0000256" key="4">
    <source>
        <dbReference type="RuleBase" id="RU000499"/>
    </source>
</evidence>
<dbReference type="PRINTS" id="PR01011">
    <property type="entry name" value="GLUTPROXDASE"/>
</dbReference>
<protein>
    <recommendedName>
        <fullName evidence="4">Glutathione peroxidase</fullName>
    </recommendedName>
</protein>
<comment type="similarity">
    <text evidence="1 4">Belongs to the glutathione peroxidase family.</text>
</comment>
<keyword evidence="3 4" id="KW-0560">Oxidoreductase</keyword>
<dbReference type="Pfam" id="PF00255">
    <property type="entry name" value="GSHPx"/>
    <property type="match status" value="1"/>
</dbReference>
<reference evidence="5 6" key="1">
    <citation type="submission" date="2018-10" db="EMBL/GenBank/DDBJ databases">
        <title>A high-quality apple genome assembly.</title>
        <authorList>
            <person name="Hu J."/>
        </authorList>
    </citation>
    <scope>NUCLEOTIDE SEQUENCE [LARGE SCALE GENOMIC DNA]</scope>
    <source>
        <strain evidence="6">cv. HFTH1</strain>
        <tissue evidence="5">Young leaf</tissue>
    </source>
</reference>
<keyword evidence="2 4" id="KW-0575">Peroxidase</keyword>
<evidence type="ECO:0000256" key="1">
    <source>
        <dbReference type="ARBA" id="ARBA00006926"/>
    </source>
</evidence>
<dbReference type="GO" id="GO:0004601">
    <property type="term" value="F:peroxidase activity"/>
    <property type="evidence" value="ECO:0007669"/>
    <property type="project" value="UniProtKB-KW"/>
</dbReference>
<evidence type="ECO:0000313" key="6">
    <source>
        <dbReference type="Proteomes" id="UP000290289"/>
    </source>
</evidence>
<dbReference type="InterPro" id="IPR029759">
    <property type="entry name" value="GPX_AS"/>
</dbReference>
<dbReference type="PANTHER" id="PTHR11592">
    <property type="entry name" value="GLUTATHIONE PEROXIDASE"/>
    <property type="match status" value="1"/>
</dbReference>
<dbReference type="Proteomes" id="UP000290289">
    <property type="component" value="Chromosome 2"/>
</dbReference>
<evidence type="ECO:0000256" key="3">
    <source>
        <dbReference type="ARBA" id="ARBA00023002"/>
    </source>
</evidence>
<proteinExistence type="inferred from homology"/>
<sequence>MLRVKCCIIYVFTDHLVYSFQYNREAVSCQYCKGVNVRSHFRFHFRSFVPSNRTRSAALPHRALISHPTVCVEFRPATAYHHTEPSSLTLHHRDLSLSDDGGGMDPEGMRKCMSLGYSIHHLQKMSSFLSTDIKGNDVDLSIYKGKVLLVINVASKCGLTNSNYDELNQLYQNYKDQGFEILAFPCNQFGSQEPGSNKEIEDFVCTPSQKSEPILDDGCAGRISCVLEGEEEESVLDSIVLAQVWSIVNYNVATCRFLSLIYMNFLDLQWEDRMWKYGFLIILQIQFHLASLL</sequence>
<dbReference type="EMBL" id="RDQH01000328">
    <property type="protein sequence ID" value="RXI05458.1"/>
    <property type="molecule type" value="Genomic_DNA"/>
</dbReference>